<dbReference type="InterPro" id="IPR013264">
    <property type="entry name" value="DNAG_N"/>
</dbReference>
<dbReference type="Pfam" id="PF08275">
    <property type="entry name" value="DNAG_N"/>
    <property type="match status" value="1"/>
</dbReference>
<dbReference type="NCBIfam" id="TIGR01391">
    <property type="entry name" value="dnaG"/>
    <property type="match status" value="1"/>
</dbReference>
<dbReference type="Gene3D" id="3.40.1360.10">
    <property type="match status" value="1"/>
</dbReference>
<comment type="subunit">
    <text evidence="12">Monomer. Interacts with DnaB.</text>
</comment>
<evidence type="ECO:0000256" key="3">
    <source>
        <dbReference type="ARBA" id="ARBA00022679"/>
    </source>
</evidence>
<dbReference type="HOGENOM" id="CLU_013501_3_2_7"/>
<evidence type="ECO:0000256" key="7">
    <source>
        <dbReference type="ARBA" id="ARBA00022771"/>
    </source>
</evidence>
<comment type="cofactor">
    <cofactor evidence="12">
        <name>Zn(2+)</name>
        <dbReference type="ChEBI" id="CHEBI:29105"/>
    </cofactor>
    <text evidence="12">Binds 1 zinc ion per monomer.</text>
</comment>
<evidence type="ECO:0000256" key="12">
    <source>
        <dbReference type="HAMAP-Rule" id="MF_00974"/>
    </source>
</evidence>
<dbReference type="InterPro" id="IPR030846">
    <property type="entry name" value="DnaG_bac"/>
</dbReference>
<dbReference type="EC" id="2.7.7.101" evidence="12"/>
<evidence type="ECO:0000256" key="2">
    <source>
        <dbReference type="ARBA" id="ARBA00022515"/>
    </source>
</evidence>
<proteinExistence type="inferred from homology"/>
<reference evidence="14 15" key="1">
    <citation type="journal article" date="2006" name="PLoS Genet.">
        <title>Who ate whom? Adaptive Helicobacter genomic changes that accompanied a host jump from early humans to large felines.</title>
        <authorList>
            <person name="Eppinger M."/>
            <person name="Baar C."/>
            <person name="Linz B."/>
            <person name="Raddatz G."/>
            <person name="Lanz C."/>
            <person name="Keller H."/>
            <person name="Morelli G."/>
            <person name="Gressmann H."/>
            <person name="Achtman M."/>
            <person name="Schuster S.C."/>
        </authorList>
    </citation>
    <scope>NUCLEOTIDE SEQUENCE [LARGE SCALE GENOMIC DNA]</scope>
    <source>
        <strain evidence="14 15">Sheeba</strain>
    </source>
</reference>
<evidence type="ECO:0000259" key="13">
    <source>
        <dbReference type="PROSITE" id="PS50880"/>
    </source>
</evidence>
<evidence type="ECO:0000256" key="8">
    <source>
        <dbReference type="ARBA" id="ARBA00022833"/>
    </source>
</evidence>
<dbReference type="CDD" id="cd03364">
    <property type="entry name" value="TOPRIM_DnaG_primases"/>
    <property type="match status" value="1"/>
</dbReference>
<dbReference type="InterPro" id="IPR006171">
    <property type="entry name" value="TOPRIM_dom"/>
</dbReference>
<dbReference type="SMART" id="SM00400">
    <property type="entry name" value="ZnF_CHCC"/>
    <property type="match status" value="1"/>
</dbReference>
<evidence type="ECO:0000313" key="14">
    <source>
        <dbReference type="EMBL" id="CAK00321.1"/>
    </source>
</evidence>
<evidence type="ECO:0000256" key="10">
    <source>
        <dbReference type="ARBA" id="ARBA00023125"/>
    </source>
</evidence>
<evidence type="ECO:0000256" key="1">
    <source>
        <dbReference type="ARBA" id="ARBA00022478"/>
    </source>
</evidence>
<gene>
    <name evidence="14" type="primary">Hac prophage II orf9</name>
    <name evidence="12" type="synonym">dnaG</name>
    <name evidence="14" type="ordered locus">Hac_1612</name>
</gene>
<name>Q17VK5_HELAH</name>
<keyword evidence="6 12" id="KW-0479">Metal-binding</keyword>
<dbReference type="Pfam" id="PF01807">
    <property type="entry name" value="Zn_ribbon_DnaG"/>
    <property type="match status" value="1"/>
</dbReference>
<keyword evidence="2 12" id="KW-0639">Primosome</keyword>
<comment type="similarity">
    <text evidence="12">Belongs to the DnaG primase family.</text>
</comment>
<comment type="function">
    <text evidence="12">RNA polymerase that catalyzes the synthesis of short RNA molecules used as primers for DNA polymerase during DNA replication.</text>
</comment>
<dbReference type="BioCyc" id="HACI382638:HAC_RS06830-MONOMER"/>
<dbReference type="GO" id="GO:0008270">
    <property type="term" value="F:zinc ion binding"/>
    <property type="evidence" value="ECO:0007669"/>
    <property type="project" value="UniProtKB-UniRule"/>
</dbReference>
<dbReference type="InterPro" id="IPR034151">
    <property type="entry name" value="TOPRIM_DnaG_bac"/>
</dbReference>
<dbReference type="PANTHER" id="PTHR30313:SF2">
    <property type="entry name" value="DNA PRIMASE"/>
    <property type="match status" value="1"/>
</dbReference>
<evidence type="ECO:0000256" key="9">
    <source>
        <dbReference type="ARBA" id="ARBA00022842"/>
    </source>
</evidence>
<keyword evidence="7 12" id="KW-0863">Zinc-finger</keyword>
<keyword evidence="3 12" id="KW-0808">Transferase</keyword>
<dbReference type="Proteomes" id="UP000000775">
    <property type="component" value="Chromosome"/>
</dbReference>
<protein>
    <recommendedName>
        <fullName evidence="12">DNA primase</fullName>
        <ecNumber evidence="12">2.7.7.101</ecNumber>
    </recommendedName>
</protein>
<dbReference type="GO" id="GO:0006269">
    <property type="term" value="P:DNA replication, synthesis of primer"/>
    <property type="evidence" value="ECO:0007669"/>
    <property type="project" value="UniProtKB-UniRule"/>
</dbReference>
<dbReference type="eggNOG" id="COG0358">
    <property type="taxonomic scope" value="Bacteria"/>
</dbReference>
<dbReference type="PANTHER" id="PTHR30313">
    <property type="entry name" value="DNA PRIMASE"/>
    <property type="match status" value="1"/>
</dbReference>
<dbReference type="KEGG" id="hac:Hac_1612"/>
<dbReference type="SUPFAM" id="SSF56731">
    <property type="entry name" value="DNA primase core"/>
    <property type="match status" value="1"/>
</dbReference>
<keyword evidence="8 12" id="KW-0862">Zinc</keyword>
<dbReference type="RefSeq" id="WP_011578404.1">
    <property type="nucleotide sequence ID" value="NC_008229.1"/>
</dbReference>
<comment type="catalytic activity">
    <reaction evidence="12">
        <text>ssDNA + n NTP = ssDNA/pppN(pN)n-1 hybrid + (n-1) diphosphate.</text>
        <dbReference type="EC" id="2.7.7.101"/>
    </reaction>
</comment>
<keyword evidence="15" id="KW-1185">Reference proteome</keyword>
<dbReference type="InterPro" id="IPR036977">
    <property type="entry name" value="DNA_primase_Znf_CHC2"/>
</dbReference>
<keyword evidence="10 12" id="KW-0238">DNA-binding</keyword>
<evidence type="ECO:0000256" key="6">
    <source>
        <dbReference type="ARBA" id="ARBA00022723"/>
    </source>
</evidence>
<evidence type="ECO:0000256" key="11">
    <source>
        <dbReference type="ARBA" id="ARBA00023163"/>
    </source>
</evidence>
<keyword evidence="1 12" id="KW-0240">DNA-directed RNA polymerase</keyword>
<dbReference type="GO" id="GO:0005737">
    <property type="term" value="C:cytoplasm"/>
    <property type="evidence" value="ECO:0007669"/>
    <property type="project" value="TreeGrafter"/>
</dbReference>
<dbReference type="AlphaFoldDB" id="Q17VK5"/>
<keyword evidence="11 12" id="KW-0804">Transcription</keyword>
<dbReference type="Gene3D" id="3.90.980.10">
    <property type="entry name" value="DNA primase, catalytic core, N-terminal domain"/>
    <property type="match status" value="1"/>
</dbReference>
<feature type="zinc finger region" description="CHC2-type" evidence="12">
    <location>
        <begin position="36"/>
        <end position="60"/>
    </location>
</feature>
<dbReference type="GO" id="GO:0003899">
    <property type="term" value="F:DNA-directed RNA polymerase activity"/>
    <property type="evidence" value="ECO:0007669"/>
    <property type="project" value="UniProtKB-UniRule"/>
</dbReference>
<dbReference type="InterPro" id="IPR050219">
    <property type="entry name" value="DnaG_primase"/>
</dbReference>
<dbReference type="STRING" id="382638.Hac_1612"/>
<organism evidence="14 15">
    <name type="scientific">Helicobacter acinonychis (strain Sheeba)</name>
    <dbReference type="NCBI Taxonomy" id="382638"/>
    <lineage>
        <taxon>Bacteria</taxon>
        <taxon>Pseudomonadati</taxon>
        <taxon>Campylobacterota</taxon>
        <taxon>Epsilonproteobacteria</taxon>
        <taxon>Campylobacterales</taxon>
        <taxon>Helicobacteraceae</taxon>
        <taxon>Helicobacter</taxon>
    </lineage>
</organism>
<dbReference type="GO" id="GO:1990077">
    <property type="term" value="C:primosome complex"/>
    <property type="evidence" value="ECO:0007669"/>
    <property type="project" value="UniProtKB-KW"/>
</dbReference>
<dbReference type="HAMAP" id="MF_00974">
    <property type="entry name" value="DNA_primase_DnaG"/>
    <property type="match status" value="1"/>
</dbReference>
<evidence type="ECO:0000313" key="15">
    <source>
        <dbReference type="Proteomes" id="UP000000775"/>
    </source>
</evidence>
<comment type="domain">
    <text evidence="12">Contains an N-terminal zinc-binding domain, a central core domain that contains the primase activity, and a C-terminal DnaB-binding domain.</text>
</comment>
<keyword evidence="9" id="KW-0460">Magnesium</keyword>
<dbReference type="SMART" id="SM00493">
    <property type="entry name" value="TOPRIM"/>
    <property type="match status" value="1"/>
</dbReference>
<dbReference type="InterPro" id="IPR002694">
    <property type="entry name" value="Znf_CHC2"/>
</dbReference>
<evidence type="ECO:0000256" key="4">
    <source>
        <dbReference type="ARBA" id="ARBA00022695"/>
    </source>
</evidence>
<dbReference type="OrthoDB" id="9803773at2"/>
<dbReference type="GeneID" id="31758865"/>
<dbReference type="FunFam" id="3.90.580.10:FF:000001">
    <property type="entry name" value="DNA primase"/>
    <property type="match status" value="1"/>
</dbReference>
<sequence length="523" mass="60533">MRITNIEGLKEQINIVEVLEKYLDLSKAGANFKASCPFHDERSASFMVSREKNIYKCFGCDASGDAIRFLQEYKKMSFAEAVEEIASLYHYKLEYAKNPKTERNERLKAVLAYANTLFKERLKNEERALHYLMHTRALLSPMIEAYDLGYCTPKELEILKNRFEHEDLILSGLFNNKEKNLKSFCNYRLTIPLKDSHGVIRSFAARSFVFLMPASVNAPKYLHGRETSLFNKSVFLYNYYRAKPFVLQKKQIIICEGFFDVMAYEHFGYLNAVCTLGTALSKEHLAFLEKLNVELCLSFDNDHAGLEATIRALELCWKMHITTVSVIAIKDASMKDLGDYQKANQRPCLSKMNGFEFYCAALFRNDLSAQQKDGNYKKILKTLERFEPFMRLFCTQILNKVLRQKQIAPVKEKPVQKLDLLEGRILLTMLISEEFRYVARRCLSPCDMGFPILFKRLVSGDFKGLDFLKQFKPLPLNSQKTALKEQKMKGLKNSLHDALRRKDYGLFQVLNDQIKAIQNAPLH</sequence>
<dbReference type="PROSITE" id="PS50880">
    <property type="entry name" value="TOPRIM"/>
    <property type="match status" value="1"/>
</dbReference>
<evidence type="ECO:0000256" key="5">
    <source>
        <dbReference type="ARBA" id="ARBA00022705"/>
    </source>
</evidence>
<dbReference type="InterPro" id="IPR037068">
    <property type="entry name" value="DNA_primase_core_N_sf"/>
</dbReference>
<dbReference type="InterPro" id="IPR006295">
    <property type="entry name" value="DNA_primase_DnaG"/>
</dbReference>
<feature type="domain" description="Toprim" evidence="13">
    <location>
        <begin position="250"/>
        <end position="332"/>
    </location>
</feature>
<dbReference type="Gene3D" id="3.90.580.10">
    <property type="entry name" value="Zinc finger, CHC2-type domain"/>
    <property type="match status" value="1"/>
</dbReference>
<dbReference type="Pfam" id="PF13155">
    <property type="entry name" value="Toprim_2"/>
    <property type="match status" value="1"/>
</dbReference>
<accession>Q17VK5</accession>
<keyword evidence="4 12" id="KW-0548">Nucleotidyltransferase</keyword>
<dbReference type="GO" id="GO:0003677">
    <property type="term" value="F:DNA binding"/>
    <property type="evidence" value="ECO:0007669"/>
    <property type="project" value="UniProtKB-KW"/>
</dbReference>
<keyword evidence="5 12" id="KW-0235">DNA replication</keyword>
<dbReference type="GO" id="GO:0000428">
    <property type="term" value="C:DNA-directed RNA polymerase complex"/>
    <property type="evidence" value="ECO:0007669"/>
    <property type="project" value="UniProtKB-KW"/>
</dbReference>
<dbReference type="SUPFAM" id="SSF57783">
    <property type="entry name" value="Zinc beta-ribbon"/>
    <property type="match status" value="1"/>
</dbReference>
<dbReference type="EMBL" id="AM260522">
    <property type="protein sequence ID" value="CAK00321.1"/>
    <property type="molecule type" value="Genomic_DNA"/>
</dbReference>